<gene>
    <name evidence="2" type="ORF">ILEXP_LOCUS18702</name>
</gene>
<keyword evidence="3" id="KW-1185">Reference proteome</keyword>
<feature type="non-terminal residue" evidence="2">
    <location>
        <position position="1"/>
    </location>
</feature>
<proteinExistence type="predicted"/>
<dbReference type="EMBL" id="CAUOFW020002050">
    <property type="protein sequence ID" value="CAK9150548.1"/>
    <property type="molecule type" value="Genomic_DNA"/>
</dbReference>
<evidence type="ECO:0000313" key="3">
    <source>
        <dbReference type="Proteomes" id="UP001642360"/>
    </source>
</evidence>
<feature type="compositionally biased region" description="Polar residues" evidence="1">
    <location>
        <begin position="8"/>
        <end position="20"/>
    </location>
</feature>
<protein>
    <submittedName>
        <fullName evidence="2">Uncharacterized protein</fullName>
    </submittedName>
</protein>
<dbReference type="AlphaFoldDB" id="A0ABC8S0V1"/>
<accession>A0ABC8S0V1</accession>
<comment type="caution">
    <text evidence="2">The sequence shown here is derived from an EMBL/GenBank/DDBJ whole genome shotgun (WGS) entry which is preliminary data.</text>
</comment>
<name>A0ABC8S0V1_9AQUA</name>
<organism evidence="2 3">
    <name type="scientific">Ilex paraguariensis</name>
    <name type="common">yerba mate</name>
    <dbReference type="NCBI Taxonomy" id="185542"/>
    <lineage>
        <taxon>Eukaryota</taxon>
        <taxon>Viridiplantae</taxon>
        <taxon>Streptophyta</taxon>
        <taxon>Embryophyta</taxon>
        <taxon>Tracheophyta</taxon>
        <taxon>Spermatophyta</taxon>
        <taxon>Magnoliopsida</taxon>
        <taxon>eudicotyledons</taxon>
        <taxon>Gunneridae</taxon>
        <taxon>Pentapetalae</taxon>
        <taxon>asterids</taxon>
        <taxon>campanulids</taxon>
        <taxon>Aquifoliales</taxon>
        <taxon>Aquifoliaceae</taxon>
        <taxon>Ilex</taxon>
    </lineage>
</organism>
<dbReference type="Proteomes" id="UP001642360">
    <property type="component" value="Unassembled WGS sequence"/>
</dbReference>
<reference evidence="2 3" key="1">
    <citation type="submission" date="2024-02" db="EMBL/GenBank/DDBJ databases">
        <authorList>
            <person name="Vignale AGUSTIN F."/>
            <person name="Sosa J E."/>
            <person name="Modenutti C."/>
        </authorList>
    </citation>
    <scope>NUCLEOTIDE SEQUENCE [LARGE SCALE GENOMIC DNA]</scope>
</reference>
<feature type="region of interest" description="Disordered" evidence="1">
    <location>
        <begin position="1"/>
        <end position="20"/>
    </location>
</feature>
<evidence type="ECO:0000313" key="2">
    <source>
        <dbReference type="EMBL" id="CAK9150548.1"/>
    </source>
</evidence>
<sequence length="90" mass="10275">PLPFPPRETSTNGVETSPTTEVNDLEKEIPTCVEDDECYKDIQAVYDQLHLQYLKQQEKVLSLSDRVNSSEEETRALHLDLVKLKGQFLA</sequence>
<evidence type="ECO:0000256" key="1">
    <source>
        <dbReference type="SAM" id="MobiDB-lite"/>
    </source>
</evidence>